<evidence type="ECO:0000313" key="13">
    <source>
        <dbReference type="Ensembl" id="ENSCMIP00000003652.1"/>
    </source>
</evidence>
<dbReference type="Pfam" id="PF00642">
    <property type="entry name" value="zf-CCCH"/>
    <property type="match status" value="1"/>
</dbReference>
<evidence type="ECO:0000313" key="14">
    <source>
        <dbReference type="Proteomes" id="UP000314986"/>
    </source>
</evidence>
<dbReference type="InterPro" id="IPR000571">
    <property type="entry name" value="Znf_CCCH"/>
</dbReference>
<dbReference type="Gene3D" id="3.30.1370.210">
    <property type="match status" value="1"/>
</dbReference>
<dbReference type="GO" id="GO:0008270">
    <property type="term" value="F:zinc ion binding"/>
    <property type="evidence" value="ECO:0007669"/>
    <property type="project" value="UniProtKB-KW"/>
</dbReference>
<feature type="zinc finger region" description="C3H1-type" evidence="10">
    <location>
        <begin position="739"/>
        <end position="767"/>
    </location>
</feature>
<feature type="domain" description="C3H1-type" evidence="12">
    <location>
        <begin position="771"/>
        <end position="794"/>
    </location>
</feature>
<dbReference type="SMART" id="SM00356">
    <property type="entry name" value="ZnF_C3H1"/>
    <property type="match status" value="5"/>
</dbReference>
<sequence>MEERAALERQIRLLSNLITNHKNTHGNMPAATAASCRPPGQSAWAAGNAPSSSVGSQRLPAQQASQGSNAWRSKYSLVNKSVGMESNDRPSTNLSQGQEMLTARPQLNSAGKCAAKVLAKQGQGEASSHRAGKARFLQTLNSELAVKKDKLLAMKEKLNEVKMARRRACGKGLSRHCSGKSSLSAQPPSMPEADRLAADLESQVSAELVNRTELSASVKYCTPTVRDPGEAQTVAVPSHAVKETCRGRAQRSHVTGRLSHTPGTGKRTNTSHSTGHMPTASSTGKESRYTWQKASDGGGLSNRRGSQETSEPSPPATPGPALPSTSRMPCAGTGPLTPKTSSALKSLKKQRTTTPVCSRASKGRKAKYVWVSNSARSGQANRKSVTAKAAKSPKCVVVGGNAVTHPSPECRSVGRHKKAGCPHKKGVTANKYRWKAVEMNEPASPTKSAYRWKSELSSTQMSGRRTSPAAVRKVESSADCVRKAVWGAATSHYRLKSKTKIIRRKAALSSPTERKLSLTNQVISKSRYLLVKRTYNSHGRWPLIVRTPGKGLVQISKHRLRRLPASAPHTNAKQGLSSLLSVKSPSTSRFINTRYKLVKRSTSLASPWTSPSPSQSLSFFRTRRNSCFSPRSQLLTRARLFSNSRLLQQQWKSKGIRCIGGVLYRVSANKLSKSPGLASKLALGGTRTPTPSGSSQADPDGADCYFPSSLARPLTPRYIASRAVQRSLAIIRQAKQRRSKKKEYCMYYNRFGKCNRGEKCPYIHDPEKVAVCTRFLRGTCKQTDGTCPFSHKVSKDKMPVCSYFLRGICSNSNCPYSHVYVSRKAAVCPDFLKGYCPLGEKCKKKHTLLCPEFSRTGRCAQGSTCKLQHRHRTAGRHRHSERESTSASTNQLRLTGQTHRELAEGEAVPSGIEAGSSASTNELGTSSTEQRLPAFIALHSPVSSQEISPLEGQSAAEALGKPMRIKPRL</sequence>
<evidence type="ECO:0000256" key="2">
    <source>
        <dbReference type="ARBA" id="ARBA00022737"/>
    </source>
</evidence>
<feature type="compositionally biased region" description="Polar residues" evidence="11">
    <location>
        <begin position="49"/>
        <end position="71"/>
    </location>
</feature>
<dbReference type="GeneTree" id="ENSGT00940000161068"/>
<keyword evidence="14" id="KW-1185">Reference proteome</keyword>
<proteinExistence type="predicted"/>
<keyword evidence="5" id="KW-0238">DNA-binding</keyword>
<dbReference type="Gene3D" id="4.10.1000.10">
    <property type="entry name" value="Zinc finger, CCCH-type"/>
    <property type="match status" value="2"/>
</dbReference>
<dbReference type="Ensembl" id="ENSCMIT00000003794.1">
    <property type="protein sequence ID" value="ENSCMIP00000003652.1"/>
    <property type="gene ID" value="ENSCMIG00000002201.1"/>
</dbReference>
<feature type="compositionally biased region" description="Pro residues" evidence="11">
    <location>
        <begin position="312"/>
        <end position="321"/>
    </location>
</feature>
<keyword evidence="1 10" id="KW-0479">Metal-binding</keyword>
<dbReference type="GeneID" id="103183606"/>
<dbReference type="SUPFAM" id="SSF90229">
    <property type="entry name" value="CCCH zinc finger"/>
    <property type="match status" value="1"/>
</dbReference>
<feature type="zinc finger region" description="C3H1-type" evidence="10">
    <location>
        <begin position="795"/>
        <end position="821"/>
    </location>
</feature>
<feature type="zinc finger region" description="C3H1-type" evidence="10">
    <location>
        <begin position="771"/>
        <end position="794"/>
    </location>
</feature>
<evidence type="ECO:0000256" key="3">
    <source>
        <dbReference type="ARBA" id="ARBA00022771"/>
    </source>
</evidence>
<feature type="zinc finger region" description="C3H1-type" evidence="10">
    <location>
        <begin position="822"/>
        <end position="849"/>
    </location>
</feature>
<evidence type="ECO:0000256" key="10">
    <source>
        <dbReference type="PROSITE-ProRule" id="PRU00723"/>
    </source>
</evidence>
<feature type="region of interest" description="Disordered" evidence="11">
    <location>
        <begin position="24"/>
        <end position="71"/>
    </location>
</feature>
<dbReference type="PROSITE" id="PS50103">
    <property type="entry name" value="ZF_C3H1"/>
    <property type="match status" value="4"/>
</dbReference>
<feature type="region of interest" description="Disordered" evidence="11">
    <location>
        <begin position="870"/>
        <end position="927"/>
    </location>
</feature>
<organism evidence="13 14">
    <name type="scientific">Callorhinchus milii</name>
    <name type="common">Ghost shark</name>
    <dbReference type="NCBI Taxonomy" id="7868"/>
    <lineage>
        <taxon>Eukaryota</taxon>
        <taxon>Metazoa</taxon>
        <taxon>Chordata</taxon>
        <taxon>Craniata</taxon>
        <taxon>Vertebrata</taxon>
        <taxon>Chondrichthyes</taxon>
        <taxon>Holocephali</taxon>
        <taxon>Chimaeriformes</taxon>
        <taxon>Callorhinchidae</taxon>
        <taxon>Callorhinchus</taxon>
    </lineage>
</organism>
<feature type="region of interest" description="Disordered" evidence="11">
    <location>
        <begin position="229"/>
        <end position="360"/>
    </location>
</feature>
<dbReference type="OrthoDB" id="3247158at2759"/>
<dbReference type="FunFam" id="4.10.1000.10:FF:000022">
    <property type="entry name" value="Zinc finger CCCH domain-containing protein 7"/>
    <property type="match status" value="1"/>
</dbReference>
<name>A0A4W3GKM2_CALMI</name>
<evidence type="ECO:0000259" key="12">
    <source>
        <dbReference type="PROSITE" id="PS50103"/>
    </source>
</evidence>
<reference evidence="13" key="4">
    <citation type="submission" date="2025-08" db="UniProtKB">
        <authorList>
            <consortium name="Ensembl"/>
        </authorList>
    </citation>
    <scope>IDENTIFICATION</scope>
</reference>
<reference evidence="14" key="3">
    <citation type="journal article" date="2014" name="Nature">
        <title>Elephant shark genome provides unique insights into gnathostome evolution.</title>
        <authorList>
            <consortium name="International Elephant Shark Genome Sequencing Consortium"/>
            <person name="Venkatesh B."/>
            <person name="Lee A.P."/>
            <person name="Ravi V."/>
            <person name="Maurya A.K."/>
            <person name="Lian M.M."/>
            <person name="Swann J.B."/>
            <person name="Ohta Y."/>
            <person name="Flajnik M.F."/>
            <person name="Sutoh Y."/>
            <person name="Kasahara M."/>
            <person name="Hoon S."/>
            <person name="Gangu V."/>
            <person name="Roy S.W."/>
            <person name="Irimia M."/>
            <person name="Korzh V."/>
            <person name="Kondrychyn I."/>
            <person name="Lim Z.W."/>
            <person name="Tay B.H."/>
            <person name="Tohari S."/>
            <person name="Kong K.W."/>
            <person name="Ho S."/>
            <person name="Lorente-Galdos B."/>
            <person name="Quilez J."/>
            <person name="Marques-Bonet T."/>
            <person name="Raney B.J."/>
            <person name="Ingham P.W."/>
            <person name="Tay A."/>
            <person name="Hillier L.W."/>
            <person name="Minx P."/>
            <person name="Boehm T."/>
            <person name="Wilson R.K."/>
            <person name="Brenner S."/>
            <person name="Warren W.C."/>
        </authorList>
    </citation>
    <scope>NUCLEOTIDE SEQUENCE [LARGE SCALE GENOMIC DNA]</scope>
</reference>
<dbReference type="PANTHER" id="PTHR46156">
    <property type="entry name" value="CCCH ZINGC FINGER"/>
    <property type="match status" value="1"/>
</dbReference>
<keyword evidence="3 10" id="KW-0863">Zinc-finger</keyword>
<accession>A0A4W3GKM2</accession>
<evidence type="ECO:0000256" key="8">
    <source>
        <dbReference type="ARBA" id="ARBA00071600"/>
    </source>
</evidence>
<dbReference type="InterPro" id="IPR036855">
    <property type="entry name" value="Znf_CCCH_sf"/>
</dbReference>
<comment type="function">
    <text evidence="6">Required for the export of polyadenylated mRNAs from the nucleus. Enhances ACVR1B-induced SMAD-dependent transcription. Binds to single-stranded DNA but not to double-stranded DNA in vitro. Involved in RNA cleavage.</text>
</comment>
<reference evidence="14" key="2">
    <citation type="journal article" date="2007" name="PLoS Biol.">
        <title>Survey sequencing and comparative analysis of the elephant shark (Callorhinchus milii) genome.</title>
        <authorList>
            <person name="Venkatesh B."/>
            <person name="Kirkness E.F."/>
            <person name="Loh Y.H."/>
            <person name="Halpern A.L."/>
            <person name="Lee A.P."/>
            <person name="Johnson J."/>
            <person name="Dandona N."/>
            <person name="Viswanathan L.D."/>
            <person name="Tay A."/>
            <person name="Venter J.C."/>
            <person name="Strausberg R.L."/>
            <person name="Brenner S."/>
        </authorList>
    </citation>
    <scope>NUCLEOTIDE SEQUENCE [LARGE SCALE GENOMIC DNA]</scope>
</reference>
<feature type="region of interest" description="Disordered" evidence="11">
    <location>
        <begin position="172"/>
        <end position="195"/>
    </location>
</feature>
<evidence type="ECO:0000256" key="11">
    <source>
        <dbReference type="SAM" id="MobiDB-lite"/>
    </source>
</evidence>
<dbReference type="PANTHER" id="PTHR46156:SF1">
    <property type="entry name" value="ZINC FINGER CCCH DOMAIN-CONTAINING PROTEIN 3"/>
    <property type="match status" value="1"/>
</dbReference>
<dbReference type="FunFam" id="4.10.1000.10:FF:000008">
    <property type="entry name" value="zinc finger CCCH domain-containing protein 3"/>
    <property type="match status" value="1"/>
</dbReference>
<dbReference type="GO" id="GO:0005634">
    <property type="term" value="C:nucleus"/>
    <property type="evidence" value="ECO:0007669"/>
    <property type="project" value="UniProtKB-ARBA"/>
</dbReference>
<evidence type="ECO:0000256" key="6">
    <source>
        <dbReference type="ARBA" id="ARBA00057285"/>
    </source>
</evidence>
<dbReference type="STRING" id="7868.ENSCMIP00000003652"/>
<feature type="domain" description="C3H1-type" evidence="12">
    <location>
        <begin position="795"/>
        <end position="821"/>
    </location>
</feature>
<feature type="compositionally biased region" description="Basic residues" evidence="11">
    <location>
        <begin position="870"/>
        <end position="879"/>
    </location>
</feature>
<evidence type="ECO:0000256" key="7">
    <source>
        <dbReference type="ARBA" id="ARBA00064187"/>
    </source>
</evidence>
<feature type="region of interest" description="Disordered" evidence="11">
    <location>
        <begin position="944"/>
        <end position="969"/>
    </location>
</feature>
<feature type="compositionally biased region" description="Polar residues" evidence="11">
    <location>
        <begin position="916"/>
        <end position="927"/>
    </location>
</feature>
<reference evidence="14" key="1">
    <citation type="journal article" date="2006" name="Science">
        <title>Ancient noncoding elements conserved in the human genome.</title>
        <authorList>
            <person name="Venkatesh B."/>
            <person name="Kirkness E.F."/>
            <person name="Loh Y.H."/>
            <person name="Halpern A.L."/>
            <person name="Lee A.P."/>
            <person name="Johnson J."/>
            <person name="Dandona N."/>
            <person name="Viswanathan L.D."/>
            <person name="Tay A."/>
            <person name="Venter J.C."/>
            <person name="Strausberg R.L."/>
            <person name="Brenner S."/>
        </authorList>
    </citation>
    <scope>NUCLEOTIDE SEQUENCE [LARGE SCALE GENOMIC DNA]</scope>
</reference>
<feature type="domain" description="C3H1-type" evidence="12">
    <location>
        <begin position="739"/>
        <end position="767"/>
    </location>
</feature>
<dbReference type="GO" id="GO:0003677">
    <property type="term" value="F:DNA binding"/>
    <property type="evidence" value="ECO:0007669"/>
    <property type="project" value="UniProtKB-KW"/>
</dbReference>
<feature type="domain" description="C3H1-type" evidence="12">
    <location>
        <begin position="822"/>
        <end position="849"/>
    </location>
</feature>
<dbReference type="KEGG" id="cmk:103183606"/>
<keyword evidence="4 10" id="KW-0862">Zinc</keyword>
<reference evidence="13" key="5">
    <citation type="submission" date="2025-09" db="UniProtKB">
        <authorList>
            <consortium name="Ensembl"/>
        </authorList>
    </citation>
    <scope>IDENTIFICATION</scope>
</reference>
<gene>
    <name evidence="13" type="primary">zc3h3</name>
</gene>
<dbReference type="Proteomes" id="UP000314986">
    <property type="component" value="Unassembled WGS sequence"/>
</dbReference>
<feature type="compositionally biased region" description="Polar residues" evidence="11">
    <location>
        <begin position="885"/>
        <end position="897"/>
    </location>
</feature>
<dbReference type="InParanoid" id="A0A4W3GKM2"/>
<comment type="subunit">
    <text evidence="7">Interacts with SMAD1, SMAD3, SMAD4, CPSF2 and CPSF3.</text>
</comment>
<dbReference type="CTD" id="23144"/>
<evidence type="ECO:0000256" key="4">
    <source>
        <dbReference type="ARBA" id="ARBA00022833"/>
    </source>
</evidence>
<dbReference type="RefSeq" id="XP_007899373.1">
    <property type="nucleotide sequence ID" value="XM_007901182.2"/>
</dbReference>
<dbReference type="AlphaFoldDB" id="A0A4W3GKM2"/>
<evidence type="ECO:0000256" key="9">
    <source>
        <dbReference type="ARBA" id="ARBA00079564"/>
    </source>
</evidence>
<evidence type="ECO:0000256" key="5">
    <source>
        <dbReference type="ARBA" id="ARBA00023125"/>
    </source>
</evidence>
<protein>
    <recommendedName>
        <fullName evidence="8">Zinc finger CCCH domain-containing protein 3</fullName>
    </recommendedName>
    <alternativeName>
        <fullName evidence="9">Smad-interacting CPSF-like factor</fullName>
    </alternativeName>
</protein>
<evidence type="ECO:0000256" key="1">
    <source>
        <dbReference type="ARBA" id="ARBA00022723"/>
    </source>
</evidence>
<feature type="compositionally biased region" description="Polar residues" evidence="11">
    <location>
        <begin position="266"/>
        <end position="293"/>
    </location>
</feature>
<keyword evidence="2" id="KW-0677">Repeat</keyword>